<evidence type="ECO:0000313" key="3">
    <source>
        <dbReference type="Proteomes" id="UP000254107"/>
    </source>
</evidence>
<dbReference type="GeneID" id="302271585"/>
<name>A0A378UC42_MORLA</name>
<feature type="signal peptide" evidence="1">
    <location>
        <begin position="1"/>
        <end position="24"/>
    </location>
</feature>
<dbReference type="RefSeq" id="WP_115248497.1">
    <property type="nucleotide sequence ID" value="NZ_UGQC01000007.1"/>
</dbReference>
<reference evidence="2 3" key="1">
    <citation type="submission" date="2018-06" db="EMBL/GenBank/DDBJ databases">
        <authorList>
            <consortium name="Pathogen Informatics"/>
            <person name="Doyle S."/>
        </authorList>
    </citation>
    <scope>NUCLEOTIDE SEQUENCE [LARGE SCALE GENOMIC DNA]</scope>
    <source>
        <strain evidence="2 3">NCTC7911</strain>
    </source>
</reference>
<evidence type="ECO:0000313" key="2">
    <source>
        <dbReference type="EMBL" id="STZ74946.1"/>
    </source>
</evidence>
<proteinExistence type="predicted"/>
<feature type="chain" id="PRO_5016787972" evidence="1">
    <location>
        <begin position="25"/>
        <end position="132"/>
    </location>
</feature>
<dbReference type="AlphaFoldDB" id="A0A378UC42"/>
<sequence>MLKKILKVMAFFLITLTSIGVAQADTKTFTPSDTYNTVWVTFVGEANFKMINESGKDVSGINYCIHWGKFKHCDSLNHTKSFNPSNKYIIGFRKKERDSYPLTVTTTLGKIESISEISPNLSTPGMVKIYPY</sequence>
<keyword evidence="3" id="KW-1185">Reference proteome</keyword>
<accession>A0A378UC42</accession>
<organism evidence="2 3">
    <name type="scientific">Moraxella lacunata</name>
    <dbReference type="NCBI Taxonomy" id="477"/>
    <lineage>
        <taxon>Bacteria</taxon>
        <taxon>Pseudomonadati</taxon>
        <taxon>Pseudomonadota</taxon>
        <taxon>Gammaproteobacteria</taxon>
        <taxon>Moraxellales</taxon>
        <taxon>Moraxellaceae</taxon>
        <taxon>Moraxella</taxon>
    </lineage>
</organism>
<evidence type="ECO:0000256" key="1">
    <source>
        <dbReference type="SAM" id="SignalP"/>
    </source>
</evidence>
<protein>
    <submittedName>
        <fullName evidence="2">Uncharacterized protein</fullName>
    </submittedName>
</protein>
<gene>
    <name evidence="2" type="ORF">NCTC7911_03127</name>
</gene>
<dbReference type="EMBL" id="UGQC01000007">
    <property type="protein sequence ID" value="STZ74946.1"/>
    <property type="molecule type" value="Genomic_DNA"/>
</dbReference>
<keyword evidence="1" id="KW-0732">Signal</keyword>
<dbReference type="Proteomes" id="UP000254107">
    <property type="component" value="Unassembled WGS sequence"/>
</dbReference>